<dbReference type="Proteomes" id="UP000050792">
    <property type="component" value="Unassembled WGS sequence"/>
</dbReference>
<accession>A0AA85FRL9</accession>
<evidence type="ECO:0000313" key="2">
    <source>
        <dbReference type="WBParaSite" id="SRDH1_63050.5"/>
    </source>
</evidence>
<evidence type="ECO:0000313" key="1">
    <source>
        <dbReference type="Proteomes" id="UP000050792"/>
    </source>
</evidence>
<dbReference type="WBParaSite" id="SRDH1_63050.5">
    <property type="protein sequence ID" value="SRDH1_63050.5"/>
    <property type="gene ID" value="SRDH1_63050"/>
</dbReference>
<organism evidence="1 2">
    <name type="scientific">Schistosoma rodhaini</name>
    <dbReference type="NCBI Taxonomy" id="6188"/>
    <lineage>
        <taxon>Eukaryota</taxon>
        <taxon>Metazoa</taxon>
        <taxon>Spiralia</taxon>
        <taxon>Lophotrochozoa</taxon>
        <taxon>Platyhelminthes</taxon>
        <taxon>Trematoda</taxon>
        <taxon>Digenea</taxon>
        <taxon>Strigeidida</taxon>
        <taxon>Schistosomatoidea</taxon>
        <taxon>Schistosomatidae</taxon>
        <taxon>Schistosoma</taxon>
    </lineage>
</organism>
<proteinExistence type="predicted"/>
<keyword evidence="1" id="KW-1185">Reference proteome</keyword>
<reference evidence="2" key="2">
    <citation type="submission" date="2023-11" db="UniProtKB">
        <authorList>
            <consortium name="WormBaseParasite"/>
        </authorList>
    </citation>
    <scope>IDENTIFICATION</scope>
</reference>
<name>A0AA85FRL9_9TREM</name>
<protein>
    <submittedName>
        <fullName evidence="2">Uncharacterized protein</fullName>
    </submittedName>
</protein>
<dbReference type="AlphaFoldDB" id="A0AA85FRL9"/>
<reference evidence="1" key="1">
    <citation type="submission" date="2022-06" db="EMBL/GenBank/DDBJ databases">
        <authorList>
            <person name="Berger JAMES D."/>
            <person name="Berger JAMES D."/>
        </authorList>
    </citation>
    <scope>NUCLEOTIDE SEQUENCE [LARGE SCALE GENOMIC DNA]</scope>
</reference>
<sequence length="248" mass="28947">MPRVRRCTYSHELKLPNIRLISRQNSPRYGKFLEHFHLLLKNAFIMSTDVSSGYDHLECESVVSTDASIRTDNLTVERHASNLTNSYDKMKHPGLTPSITAYRWITSQPSLPKGVFSKIESETIAQWLSVGTTDDWLRHIPKCSIGRYDKNSLKNWKADYLKQPHSSDKDRFITLYSISYEAKQLDEQTKIRPTSTNRRNKPQLSRYVCTQILLLNFALHCCTLMEFDYIFARTYLFASLHQIRLICF</sequence>